<sequence>MGLRRKGREWAAHRTSHTPAHESAVTVAPFRAWRGSQRIIARGPMRLAIESVSRRAPRERALCLLTKRHTRSYVHSAGSK</sequence>
<feature type="region of interest" description="Disordered" evidence="1">
    <location>
        <begin position="1"/>
        <end position="23"/>
    </location>
</feature>
<reference evidence="2" key="1">
    <citation type="submission" date="2023-03" db="EMBL/GenBank/DDBJ databases">
        <authorList>
            <person name="Pearce D."/>
        </authorList>
    </citation>
    <scope>NUCLEOTIDE SEQUENCE</scope>
    <source>
        <strain evidence="2">Mc</strain>
    </source>
</reference>
<evidence type="ECO:0000256" key="1">
    <source>
        <dbReference type="SAM" id="MobiDB-lite"/>
    </source>
</evidence>
<dbReference type="AlphaFoldDB" id="A0AA35UT28"/>
<name>A0AA35UT28_METCP</name>
<organism evidence="2 3">
    <name type="scientific">Methylococcus capsulatus</name>
    <dbReference type="NCBI Taxonomy" id="414"/>
    <lineage>
        <taxon>Bacteria</taxon>
        <taxon>Pseudomonadati</taxon>
        <taxon>Pseudomonadota</taxon>
        <taxon>Gammaproteobacteria</taxon>
        <taxon>Methylococcales</taxon>
        <taxon>Methylococcaceae</taxon>
        <taxon>Methylococcus</taxon>
    </lineage>
</organism>
<proteinExistence type="predicted"/>
<dbReference type="Proteomes" id="UP001158598">
    <property type="component" value="Chromosome"/>
</dbReference>
<evidence type="ECO:0000313" key="3">
    <source>
        <dbReference type="Proteomes" id="UP001158598"/>
    </source>
</evidence>
<evidence type="ECO:0000313" key="2">
    <source>
        <dbReference type="EMBL" id="CAI8892892.1"/>
    </source>
</evidence>
<accession>A0AA35UT28</accession>
<gene>
    <name evidence="2" type="ORF">MCNOR_3290</name>
</gene>
<dbReference type="EMBL" id="OX458332">
    <property type="protein sequence ID" value="CAI8892892.1"/>
    <property type="molecule type" value="Genomic_DNA"/>
</dbReference>
<protein>
    <submittedName>
        <fullName evidence="2">Uncharacterized protein</fullName>
    </submittedName>
</protein>